<gene>
    <name evidence="1" type="ORF">BMIN_1597</name>
</gene>
<dbReference type="AlphaFoldDB" id="A0A087BM10"/>
<evidence type="ECO:0000313" key="1">
    <source>
        <dbReference type="EMBL" id="KFI72060.1"/>
    </source>
</evidence>
<accession>A0A087BM10</accession>
<proteinExistence type="predicted"/>
<reference evidence="1 2" key="1">
    <citation type="submission" date="2014-03" db="EMBL/GenBank/DDBJ databases">
        <title>Genomics of Bifidobacteria.</title>
        <authorList>
            <person name="Ventura M."/>
            <person name="Milani C."/>
            <person name="Lugli G.A."/>
        </authorList>
    </citation>
    <scope>NUCLEOTIDE SEQUENCE [LARGE SCALE GENOMIC DNA]</scope>
    <source>
        <strain evidence="1 2">LMG 11592</strain>
    </source>
</reference>
<organism evidence="1 2">
    <name type="scientific">Bifidobacterium minimum</name>
    <dbReference type="NCBI Taxonomy" id="1693"/>
    <lineage>
        <taxon>Bacteria</taxon>
        <taxon>Bacillati</taxon>
        <taxon>Actinomycetota</taxon>
        <taxon>Actinomycetes</taxon>
        <taxon>Bifidobacteriales</taxon>
        <taxon>Bifidobacteriaceae</taxon>
        <taxon>Bifidobacterium</taxon>
    </lineage>
</organism>
<comment type="caution">
    <text evidence="1">The sequence shown here is derived from an EMBL/GenBank/DDBJ whole genome shotgun (WGS) entry which is preliminary data.</text>
</comment>
<dbReference type="Proteomes" id="UP000029014">
    <property type="component" value="Unassembled WGS sequence"/>
</dbReference>
<keyword evidence="2" id="KW-1185">Reference proteome</keyword>
<protein>
    <submittedName>
        <fullName evidence="1">Uncharacterized protein</fullName>
    </submittedName>
</protein>
<evidence type="ECO:0000313" key="2">
    <source>
        <dbReference type="Proteomes" id="UP000029014"/>
    </source>
</evidence>
<name>A0A087BM10_9BIFI</name>
<dbReference type="STRING" id="1693.BMIN_1597"/>
<sequence>MLFGARKFLSPETGPRPSESLAKFIITAFGPCDLIFPDQVHNSLVWRDKGSVAMRSATMDVPAARQPLEPRWRPITA</sequence>
<dbReference type="EMBL" id="JGZD01000010">
    <property type="protein sequence ID" value="KFI72060.1"/>
    <property type="molecule type" value="Genomic_DNA"/>
</dbReference>